<keyword evidence="3" id="KW-1185">Reference proteome</keyword>
<dbReference type="PANTHER" id="PTHR47619">
    <property type="entry name" value="METALLO-HYDROLASE YYCJ-RELATED"/>
    <property type="match status" value="1"/>
</dbReference>
<evidence type="ECO:0000313" key="2">
    <source>
        <dbReference type="EMBL" id="MSS13679.1"/>
    </source>
</evidence>
<evidence type="ECO:0000313" key="3">
    <source>
        <dbReference type="Proteomes" id="UP000481852"/>
    </source>
</evidence>
<dbReference type="InterPro" id="IPR036866">
    <property type="entry name" value="RibonucZ/Hydroxyglut_hydro"/>
</dbReference>
<dbReference type="AlphaFoldDB" id="A0A6L5WZY6"/>
<keyword evidence="2" id="KW-0378">Hydrolase</keyword>
<reference evidence="2 3" key="1">
    <citation type="submission" date="2019-08" db="EMBL/GenBank/DDBJ databases">
        <title>In-depth cultivation of the pig gut microbiome towards novel bacterial diversity and tailored functional studies.</title>
        <authorList>
            <person name="Wylensek D."/>
            <person name="Hitch T.C.A."/>
            <person name="Clavel T."/>
        </authorList>
    </citation>
    <scope>NUCLEOTIDE SEQUENCE [LARGE SCALE GENOMIC DNA]</scope>
    <source>
        <strain evidence="2 3">Oil+RF-744-WCA-WT-11</strain>
    </source>
</reference>
<dbReference type="GO" id="GO:0016787">
    <property type="term" value="F:hydrolase activity"/>
    <property type="evidence" value="ECO:0007669"/>
    <property type="project" value="UniProtKB-KW"/>
</dbReference>
<dbReference type="Proteomes" id="UP000481852">
    <property type="component" value="Unassembled WGS sequence"/>
</dbReference>
<sequence>MMEIEPIASGSTGNCYRISDGKTKILIEAGIPVSRIMQACEFRMWEISGCLVSHEHGDHASHAQDLTRYGIEVYTSQGTIEGTRQFRYALHGPLVHPVKAMQAFQIGSFTILPFDVEHDAREPLGFLIKSEITGEKLLFFTDTYYIKYRFPGLSYIMAECNYNMDQLLKNVDEGITPAFRIQRLAKSHMSLETLKEMLQANDLSNLKQIYLLHLSSDNSDEETMKQEIQKLTGVEVYVC</sequence>
<dbReference type="InterPro" id="IPR052533">
    <property type="entry name" value="WalJ/YycJ-like"/>
</dbReference>
<proteinExistence type="predicted"/>
<dbReference type="SUPFAM" id="SSF56281">
    <property type="entry name" value="Metallo-hydrolase/oxidoreductase"/>
    <property type="match status" value="1"/>
</dbReference>
<comment type="caution">
    <text evidence="2">The sequence shown here is derived from an EMBL/GenBank/DDBJ whole genome shotgun (WGS) entry which is preliminary data.</text>
</comment>
<dbReference type="SMART" id="SM00849">
    <property type="entry name" value="Lactamase_B"/>
    <property type="match status" value="1"/>
</dbReference>
<protein>
    <submittedName>
        <fullName evidence="2">MBL fold metallo-hydrolase</fullName>
    </submittedName>
</protein>
<dbReference type="InterPro" id="IPR001279">
    <property type="entry name" value="Metallo-B-lactamas"/>
</dbReference>
<dbReference type="Gene3D" id="3.60.15.10">
    <property type="entry name" value="Ribonuclease Z/Hydroxyacylglutathione hydrolase-like"/>
    <property type="match status" value="1"/>
</dbReference>
<evidence type="ECO:0000259" key="1">
    <source>
        <dbReference type="SMART" id="SM00849"/>
    </source>
</evidence>
<feature type="domain" description="Metallo-beta-lactamase" evidence="1">
    <location>
        <begin position="12"/>
        <end position="188"/>
    </location>
</feature>
<dbReference type="PANTHER" id="PTHR47619:SF1">
    <property type="entry name" value="EXODEOXYRIBONUCLEASE WALJ"/>
    <property type="match status" value="1"/>
</dbReference>
<accession>A0A6L5WZY6</accession>
<dbReference type="Pfam" id="PF12706">
    <property type="entry name" value="Lactamase_B_2"/>
    <property type="match status" value="1"/>
</dbReference>
<name>A0A6L5WZY6_9FIRM</name>
<organism evidence="2 3">
    <name type="scientific">Porcincola intestinalis</name>
    <dbReference type="NCBI Taxonomy" id="2606632"/>
    <lineage>
        <taxon>Bacteria</taxon>
        <taxon>Bacillati</taxon>
        <taxon>Bacillota</taxon>
        <taxon>Clostridia</taxon>
        <taxon>Lachnospirales</taxon>
        <taxon>Lachnospiraceae</taxon>
        <taxon>Porcincola</taxon>
    </lineage>
</organism>
<dbReference type="EMBL" id="VULZ01000001">
    <property type="protein sequence ID" value="MSS13679.1"/>
    <property type="molecule type" value="Genomic_DNA"/>
</dbReference>
<gene>
    <name evidence="2" type="ORF">FYJ35_01200</name>
</gene>